<name>A0A1M6MQ83_9BACT</name>
<feature type="transmembrane region" description="Helical" evidence="1">
    <location>
        <begin position="85"/>
        <end position="103"/>
    </location>
</feature>
<evidence type="ECO:0000313" key="3">
    <source>
        <dbReference type="Proteomes" id="UP000184050"/>
    </source>
</evidence>
<evidence type="ECO:0000256" key="1">
    <source>
        <dbReference type="SAM" id="Phobius"/>
    </source>
</evidence>
<dbReference type="AlphaFoldDB" id="A0A1M6MQ83"/>
<feature type="transmembrane region" description="Helical" evidence="1">
    <location>
        <begin position="110"/>
        <end position="140"/>
    </location>
</feature>
<dbReference type="EMBL" id="FQZE01000035">
    <property type="protein sequence ID" value="SHJ85594.1"/>
    <property type="molecule type" value="Genomic_DNA"/>
</dbReference>
<keyword evidence="1" id="KW-0472">Membrane</keyword>
<evidence type="ECO:0008006" key="4">
    <source>
        <dbReference type="Google" id="ProtNLM"/>
    </source>
</evidence>
<gene>
    <name evidence="2" type="ORF">SAMN05444280_1352</name>
</gene>
<protein>
    <recommendedName>
        <fullName evidence="4">B box-type domain-containing protein</fullName>
    </recommendedName>
</protein>
<keyword evidence="3" id="KW-1185">Reference proteome</keyword>
<organism evidence="2 3">
    <name type="scientific">Tangfeifania diversioriginum</name>
    <dbReference type="NCBI Taxonomy" id="1168035"/>
    <lineage>
        <taxon>Bacteria</taxon>
        <taxon>Pseudomonadati</taxon>
        <taxon>Bacteroidota</taxon>
        <taxon>Bacteroidia</taxon>
        <taxon>Marinilabiliales</taxon>
        <taxon>Prolixibacteraceae</taxon>
        <taxon>Tangfeifania</taxon>
    </lineage>
</organism>
<dbReference type="Proteomes" id="UP000184050">
    <property type="component" value="Unassembled WGS sequence"/>
</dbReference>
<reference evidence="2 3" key="1">
    <citation type="submission" date="2016-11" db="EMBL/GenBank/DDBJ databases">
        <authorList>
            <person name="Jaros S."/>
            <person name="Januszkiewicz K."/>
            <person name="Wedrychowicz H."/>
        </authorList>
    </citation>
    <scope>NUCLEOTIDE SEQUENCE [LARGE SCALE GENOMIC DNA]</scope>
    <source>
        <strain evidence="2 3">DSM 27063</strain>
    </source>
</reference>
<evidence type="ECO:0000313" key="2">
    <source>
        <dbReference type="EMBL" id="SHJ85594.1"/>
    </source>
</evidence>
<accession>A0A1M6MQ83</accession>
<feature type="transmembrane region" description="Helical" evidence="1">
    <location>
        <begin position="50"/>
        <end position="73"/>
    </location>
</feature>
<proteinExistence type="predicted"/>
<keyword evidence="1" id="KW-0812">Transmembrane</keyword>
<keyword evidence="1" id="KW-1133">Transmembrane helix</keyword>
<sequence>MNCINHPSESAVSQCQVCGKGLCVDCTNKFSKPICPDCFSVSRQKQKRAAVTEVILTLLIGLPVGIILDLLVNDTYKTPDSFWESHFFLIYMGLGIVAGWKTLTRITPQIFLFLPVLGWLLYFVIMAVFSLFAGLIAFPIRTIRNLSLFFK</sequence>